<dbReference type="GO" id="GO:0005948">
    <property type="term" value="C:acetolactate synthase complex"/>
    <property type="evidence" value="ECO:0007669"/>
    <property type="project" value="TreeGrafter"/>
</dbReference>
<dbReference type="CDD" id="cd07035">
    <property type="entry name" value="TPP_PYR_POX_like"/>
    <property type="match status" value="1"/>
</dbReference>
<dbReference type="InterPro" id="IPR045229">
    <property type="entry name" value="TPP_enz"/>
</dbReference>
<dbReference type="AlphaFoldDB" id="A0A6C0HZ64"/>
<dbReference type="GO" id="GO:0030976">
    <property type="term" value="F:thiamine pyrophosphate binding"/>
    <property type="evidence" value="ECO:0007669"/>
    <property type="project" value="InterPro"/>
</dbReference>
<evidence type="ECO:0000259" key="6">
    <source>
        <dbReference type="Pfam" id="PF02776"/>
    </source>
</evidence>
<dbReference type="Pfam" id="PF02775">
    <property type="entry name" value="TPP_enzyme_C"/>
    <property type="match status" value="1"/>
</dbReference>
<dbReference type="SUPFAM" id="SSF52467">
    <property type="entry name" value="DHS-like NAD/FAD-binding domain"/>
    <property type="match status" value="1"/>
</dbReference>
<dbReference type="InterPro" id="IPR029061">
    <property type="entry name" value="THDP-binding"/>
</dbReference>
<dbReference type="GO" id="GO:0009097">
    <property type="term" value="P:isoleucine biosynthetic process"/>
    <property type="evidence" value="ECO:0007669"/>
    <property type="project" value="TreeGrafter"/>
</dbReference>
<dbReference type="InterPro" id="IPR012000">
    <property type="entry name" value="Thiamin_PyroP_enz_cen_dom"/>
</dbReference>
<dbReference type="GO" id="GO:0009099">
    <property type="term" value="P:L-valine biosynthetic process"/>
    <property type="evidence" value="ECO:0007669"/>
    <property type="project" value="TreeGrafter"/>
</dbReference>
<dbReference type="GO" id="GO:0000287">
    <property type="term" value="F:magnesium ion binding"/>
    <property type="evidence" value="ECO:0007669"/>
    <property type="project" value="InterPro"/>
</dbReference>
<dbReference type="InterPro" id="IPR012001">
    <property type="entry name" value="Thiamin_PyroP_enz_TPP-bd_dom"/>
</dbReference>
<dbReference type="SUPFAM" id="SSF52518">
    <property type="entry name" value="Thiamin diphosphate-binding fold (THDP-binding)"/>
    <property type="match status" value="2"/>
</dbReference>
<sequence>MKIKVSDYISEFFFKNGINTIFTITGGFAMHLNDSFGKHGSYQILYQHHEQACGYSAVGYAKANNNPCIVCTTAGCAATNTISPCLVAHQDSMPIIFLSGQVKSSESIKKMNNETMKLRHYAGADCDIISMVTPITKYAKEILDISEVMTILEEAYQTFITGRPGPIWLSIPVDIQGSFIDIHDIINLNACPISNLYQLETTLHIKKEKYTEDFSEIDNLLQKCKRPLIIAGNGIKLGNCIDKFYYFLEKYQIPVVVTMLSTDIIETTHPLFSGKIGLIGDRYGNFTLSNCDLVLSFGCRMAQGLIGYRSDWFARDAKIVYIDNDPNEIQKENLYYTLKYCIDLNDFFDQSNDSFMKNDFSNWIEKTQHWKRKWIYEKPIYDDNEINPYYVLYHFFQEAPENKIIVASSGSIVTNLWHMVNIKKGDRFILSSQGDMGFELPAAIGSQVSCPDKTVISIVGDGSFQLNIQELQTIIQYKLPIKIFLFNNGAYGAIEITQTNFFKNKFGVDQSSGLSFPNTEKIAFAYGIKYIAIKTNDEISDKIKEFLEYNSVPIILEVFCCIQTRYPRLNAIKNDDGTFSNRPFEDMDPFLSREEFQKEMMIDLV</sequence>
<keyword evidence="2 3" id="KW-0786">Thiamine pyrophosphate</keyword>
<dbReference type="InterPro" id="IPR000399">
    <property type="entry name" value="TPP-bd_CS"/>
</dbReference>
<dbReference type="PROSITE" id="PS00187">
    <property type="entry name" value="TPP_ENZYMES"/>
    <property type="match status" value="1"/>
</dbReference>
<accession>A0A6C0HZ64</accession>
<feature type="domain" description="Thiamine pyrophosphate enzyme N-terminal TPP-binding" evidence="6">
    <location>
        <begin position="4"/>
        <end position="110"/>
    </location>
</feature>
<dbReference type="GO" id="GO:0003984">
    <property type="term" value="F:acetolactate synthase activity"/>
    <property type="evidence" value="ECO:0007669"/>
    <property type="project" value="TreeGrafter"/>
</dbReference>
<evidence type="ECO:0000259" key="5">
    <source>
        <dbReference type="Pfam" id="PF02775"/>
    </source>
</evidence>
<reference evidence="7" key="1">
    <citation type="journal article" date="2020" name="Nature">
        <title>Giant virus diversity and host interactions through global metagenomics.</title>
        <authorList>
            <person name="Schulz F."/>
            <person name="Roux S."/>
            <person name="Paez-Espino D."/>
            <person name="Jungbluth S."/>
            <person name="Walsh D.A."/>
            <person name="Denef V.J."/>
            <person name="McMahon K.D."/>
            <person name="Konstantinidis K.T."/>
            <person name="Eloe-Fadrosh E.A."/>
            <person name="Kyrpides N.C."/>
            <person name="Woyke T."/>
        </authorList>
    </citation>
    <scope>NUCLEOTIDE SEQUENCE</scope>
    <source>
        <strain evidence="7">GVMAG-M-3300023184-184</strain>
    </source>
</reference>
<comment type="similarity">
    <text evidence="1 3">Belongs to the TPP enzyme family.</text>
</comment>
<protein>
    <submittedName>
        <fullName evidence="7">Uncharacterized protein</fullName>
    </submittedName>
</protein>
<dbReference type="GO" id="GO:0050660">
    <property type="term" value="F:flavin adenine dinucleotide binding"/>
    <property type="evidence" value="ECO:0007669"/>
    <property type="project" value="TreeGrafter"/>
</dbReference>
<dbReference type="Gene3D" id="3.40.50.1220">
    <property type="entry name" value="TPP-binding domain"/>
    <property type="match status" value="1"/>
</dbReference>
<feature type="domain" description="Thiamine pyrophosphate enzyme central" evidence="4">
    <location>
        <begin position="219"/>
        <end position="333"/>
    </location>
</feature>
<evidence type="ECO:0000313" key="7">
    <source>
        <dbReference type="EMBL" id="QHT86038.1"/>
    </source>
</evidence>
<dbReference type="Gene3D" id="3.40.50.970">
    <property type="match status" value="2"/>
</dbReference>
<dbReference type="Pfam" id="PF02776">
    <property type="entry name" value="TPP_enzyme_N"/>
    <property type="match status" value="1"/>
</dbReference>
<feature type="domain" description="Thiamine pyrophosphate enzyme TPP-binding" evidence="5">
    <location>
        <begin position="410"/>
        <end position="555"/>
    </location>
</feature>
<evidence type="ECO:0000256" key="2">
    <source>
        <dbReference type="ARBA" id="ARBA00023052"/>
    </source>
</evidence>
<evidence type="ECO:0000256" key="3">
    <source>
        <dbReference type="RuleBase" id="RU362132"/>
    </source>
</evidence>
<evidence type="ECO:0000256" key="1">
    <source>
        <dbReference type="ARBA" id="ARBA00007812"/>
    </source>
</evidence>
<name>A0A6C0HZ64_9ZZZZ</name>
<proteinExistence type="inferred from homology"/>
<organism evidence="7">
    <name type="scientific">viral metagenome</name>
    <dbReference type="NCBI Taxonomy" id="1070528"/>
    <lineage>
        <taxon>unclassified sequences</taxon>
        <taxon>metagenomes</taxon>
        <taxon>organismal metagenomes</taxon>
    </lineage>
</organism>
<dbReference type="EMBL" id="MN740057">
    <property type="protein sequence ID" value="QHT86038.1"/>
    <property type="molecule type" value="Genomic_DNA"/>
</dbReference>
<dbReference type="InterPro" id="IPR029035">
    <property type="entry name" value="DHS-like_NAD/FAD-binding_dom"/>
</dbReference>
<dbReference type="PANTHER" id="PTHR18968">
    <property type="entry name" value="THIAMINE PYROPHOSPHATE ENZYMES"/>
    <property type="match status" value="1"/>
</dbReference>
<dbReference type="Pfam" id="PF00205">
    <property type="entry name" value="TPP_enzyme_M"/>
    <property type="match status" value="1"/>
</dbReference>
<dbReference type="InterPro" id="IPR011766">
    <property type="entry name" value="TPP_enzyme_TPP-bd"/>
</dbReference>
<evidence type="ECO:0000259" key="4">
    <source>
        <dbReference type="Pfam" id="PF00205"/>
    </source>
</evidence>
<dbReference type="PANTHER" id="PTHR18968:SF9">
    <property type="entry name" value="3D-(3,5_4)-TRIHYDROXYCYCLOHEXANE-1,2-DIONE HYDROLASE"/>
    <property type="match status" value="1"/>
</dbReference>